<keyword evidence="3" id="KW-1185">Reference proteome</keyword>
<dbReference type="Proteomes" id="UP000258309">
    <property type="component" value="Unassembled WGS sequence"/>
</dbReference>
<protein>
    <submittedName>
        <fullName evidence="2">Uncharacterized protein</fullName>
    </submittedName>
</protein>
<dbReference type="EMBL" id="NCSJ02000469">
    <property type="protein sequence ID" value="RFU24297.1"/>
    <property type="molecule type" value="Genomic_DNA"/>
</dbReference>
<gene>
    <name evidence="2" type="ORF">B7463_g12040</name>
</gene>
<dbReference type="AlphaFoldDB" id="A0A3E2GTC8"/>
<evidence type="ECO:0000313" key="2">
    <source>
        <dbReference type="EMBL" id="RFU24297.1"/>
    </source>
</evidence>
<evidence type="ECO:0000313" key="3">
    <source>
        <dbReference type="Proteomes" id="UP000258309"/>
    </source>
</evidence>
<feature type="region of interest" description="Disordered" evidence="1">
    <location>
        <begin position="1"/>
        <end position="36"/>
    </location>
</feature>
<reference evidence="2 3" key="1">
    <citation type="submission" date="2018-05" db="EMBL/GenBank/DDBJ databases">
        <title>Draft genome sequence of Scytalidium lignicola DSM 105466, a ubiquitous saprotrophic fungus.</title>
        <authorList>
            <person name="Buettner E."/>
            <person name="Gebauer A.M."/>
            <person name="Hofrichter M."/>
            <person name="Liers C."/>
            <person name="Kellner H."/>
        </authorList>
    </citation>
    <scope>NUCLEOTIDE SEQUENCE [LARGE SCALE GENOMIC DNA]</scope>
    <source>
        <strain evidence="2 3">DSM 105466</strain>
    </source>
</reference>
<evidence type="ECO:0000256" key="1">
    <source>
        <dbReference type="SAM" id="MobiDB-lite"/>
    </source>
</evidence>
<sequence>MIGLEDSSEESSEESSVSKSSSEETDSKDKAINPAQVRLPVGSVVGGLAGKPPPRPSALLLGLDSAAVTGGARRLLRGEVRVAKPDFFYGDKNKLKVYLM</sequence>
<name>A0A3E2GTC8_SCYLI</name>
<accession>A0A3E2GTC8</accession>
<feature type="compositionally biased region" description="Basic and acidic residues" evidence="1">
    <location>
        <begin position="21"/>
        <end position="31"/>
    </location>
</feature>
<comment type="caution">
    <text evidence="2">The sequence shown here is derived from an EMBL/GenBank/DDBJ whole genome shotgun (WGS) entry which is preliminary data.</text>
</comment>
<organism evidence="2 3">
    <name type="scientific">Scytalidium lignicola</name>
    <name type="common">Hyphomycete</name>
    <dbReference type="NCBI Taxonomy" id="5539"/>
    <lineage>
        <taxon>Eukaryota</taxon>
        <taxon>Fungi</taxon>
        <taxon>Dikarya</taxon>
        <taxon>Ascomycota</taxon>
        <taxon>Pezizomycotina</taxon>
        <taxon>Leotiomycetes</taxon>
        <taxon>Leotiomycetes incertae sedis</taxon>
        <taxon>Scytalidium</taxon>
    </lineage>
</organism>
<proteinExistence type="predicted"/>
<feature type="non-terminal residue" evidence="2">
    <location>
        <position position="100"/>
    </location>
</feature>
<feature type="compositionally biased region" description="Acidic residues" evidence="1">
    <location>
        <begin position="1"/>
        <end position="13"/>
    </location>
</feature>
<feature type="non-terminal residue" evidence="2">
    <location>
        <position position="1"/>
    </location>
</feature>